<name>A0ABD5P9F7_9EURY</name>
<protein>
    <submittedName>
        <fullName evidence="3">Universal stress protein</fullName>
    </submittedName>
</protein>
<comment type="caution">
    <text evidence="3">The sequence shown here is derived from an EMBL/GenBank/DDBJ whole genome shotgun (WGS) entry which is preliminary data.</text>
</comment>
<dbReference type="Pfam" id="PF00582">
    <property type="entry name" value="Usp"/>
    <property type="match status" value="1"/>
</dbReference>
<feature type="region of interest" description="Disordered" evidence="1">
    <location>
        <begin position="206"/>
        <end position="232"/>
    </location>
</feature>
<dbReference type="InterPro" id="IPR006016">
    <property type="entry name" value="UspA"/>
</dbReference>
<sequence>MTRVLVPLAVLEGESVSLGLMNLLGTVDVTVLGYHVLPEQTPPDQARLQYEKRANETLADVVEEFRLAGGAADSRLVFTPDRTKTIRRVADEVGAAAYTIKGATGAVERLLVPLSGDVDVDRVLSFVVDLVADRDIGVTLLLVTDDESEGRRSLDEAEATLAERGLDVRTELVVGGDPFDALVDASPSHEAVVMGEQAPSLRSSLLGEETDRAAAESVSPVLVVRRDPENET</sequence>
<dbReference type="RefSeq" id="WP_267622328.1">
    <property type="nucleotide sequence ID" value="NZ_JAODIW010000006.1"/>
</dbReference>
<evidence type="ECO:0000259" key="2">
    <source>
        <dbReference type="Pfam" id="PF00582"/>
    </source>
</evidence>
<dbReference type="AlphaFoldDB" id="A0ABD5P9F7"/>
<accession>A0ABD5P9F7</accession>
<dbReference type="Proteomes" id="UP001595921">
    <property type="component" value="Unassembled WGS sequence"/>
</dbReference>
<gene>
    <name evidence="3" type="ORF">ACFO0N_05350</name>
</gene>
<evidence type="ECO:0000313" key="4">
    <source>
        <dbReference type="Proteomes" id="UP001595921"/>
    </source>
</evidence>
<dbReference type="SUPFAM" id="SSF52402">
    <property type="entry name" value="Adenine nucleotide alpha hydrolases-like"/>
    <property type="match status" value="1"/>
</dbReference>
<evidence type="ECO:0000313" key="3">
    <source>
        <dbReference type="EMBL" id="MFC4357374.1"/>
    </source>
</evidence>
<organism evidence="3 4">
    <name type="scientific">Halobium salinum</name>
    <dbReference type="NCBI Taxonomy" id="1364940"/>
    <lineage>
        <taxon>Archaea</taxon>
        <taxon>Methanobacteriati</taxon>
        <taxon>Methanobacteriota</taxon>
        <taxon>Stenosarchaea group</taxon>
        <taxon>Halobacteria</taxon>
        <taxon>Halobacteriales</taxon>
        <taxon>Haloferacaceae</taxon>
        <taxon>Halobium</taxon>
    </lineage>
</organism>
<proteinExistence type="predicted"/>
<dbReference type="Gene3D" id="3.40.50.12370">
    <property type="match status" value="1"/>
</dbReference>
<evidence type="ECO:0000256" key="1">
    <source>
        <dbReference type="SAM" id="MobiDB-lite"/>
    </source>
</evidence>
<reference evidence="3 4" key="1">
    <citation type="journal article" date="2019" name="Int. J. Syst. Evol. Microbiol.">
        <title>The Global Catalogue of Microorganisms (GCM) 10K type strain sequencing project: providing services to taxonomists for standard genome sequencing and annotation.</title>
        <authorList>
            <consortium name="The Broad Institute Genomics Platform"/>
            <consortium name="The Broad Institute Genome Sequencing Center for Infectious Disease"/>
            <person name="Wu L."/>
            <person name="Ma J."/>
        </authorList>
    </citation>
    <scope>NUCLEOTIDE SEQUENCE [LARGE SCALE GENOMIC DNA]</scope>
    <source>
        <strain evidence="3 4">CGMCC 1.12553</strain>
    </source>
</reference>
<feature type="domain" description="UspA" evidence="2">
    <location>
        <begin position="108"/>
        <end position="225"/>
    </location>
</feature>
<keyword evidence="4" id="KW-1185">Reference proteome</keyword>
<dbReference type="EMBL" id="JBHSDS010000003">
    <property type="protein sequence ID" value="MFC4357374.1"/>
    <property type="molecule type" value="Genomic_DNA"/>
</dbReference>
<dbReference type="CDD" id="cd00293">
    <property type="entry name" value="USP-like"/>
    <property type="match status" value="1"/>
</dbReference>